<keyword evidence="9" id="KW-0809">Transit peptide</keyword>
<evidence type="ECO:0000313" key="14">
    <source>
        <dbReference type="EMBL" id="CDY29673.1"/>
    </source>
</evidence>
<organism evidence="14 15">
    <name type="scientific">Brassica napus</name>
    <name type="common">Rape</name>
    <dbReference type="NCBI Taxonomy" id="3708"/>
    <lineage>
        <taxon>Eukaryota</taxon>
        <taxon>Viridiplantae</taxon>
        <taxon>Streptophyta</taxon>
        <taxon>Embryophyta</taxon>
        <taxon>Tracheophyta</taxon>
        <taxon>Spermatophyta</taxon>
        <taxon>Magnoliopsida</taxon>
        <taxon>eudicotyledons</taxon>
        <taxon>Gunneridae</taxon>
        <taxon>Pentapetalae</taxon>
        <taxon>rosids</taxon>
        <taxon>malvids</taxon>
        <taxon>Brassicales</taxon>
        <taxon>Brassicaceae</taxon>
        <taxon>Brassiceae</taxon>
        <taxon>Brassica</taxon>
    </lineage>
</organism>
<evidence type="ECO:0000256" key="3">
    <source>
        <dbReference type="ARBA" id="ARBA00009370"/>
    </source>
</evidence>
<evidence type="ECO:0000313" key="15">
    <source>
        <dbReference type="Proteomes" id="UP000028999"/>
    </source>
</evidence>
<dbReference type="Gene3D" id="2.10.109.10">
    <property type="entry name" value="Umud Fragment, subunit A"/>
    <property type="match status" value="1"/>
</dbReference>
<dbReference type="InterPro" id="IPR019533">
    <property type="entry name" value="Peptidase_S26"/>
</dbReference>
<dbReference type="GO" id="GO:0009003">
    <property type="term" value="F:signal peptidase activity"/>
    <property type="evidence" value="ECO:0007669"/>
    <property type="project" value="UniProtKB-EC"/>
</dbReference>
<dbReference type="InterPro" id="IPR019756">
    <property type="entry name" value="Pept_S26A_signal_pept_1_Ser-AS"/>
</dbReference>
<dbReference type="PRINTS" id="PR00727">
    <property type="entry name" value="LEADERPTASE"/>
</dbReference>
<dbReference type="PaxDb" id="3708-A0A078GYK6"/>
<evidence type="ECO:0000256" key="5">
    <source>
        <dbReference type="ARBA" id="ARBA00022528"/>
    </source>
</evidence>
<comment type="similarity">
    <text evidence="3">Belongs to the peptidase S26 family.</text>
</comment>
<evidence type="ECO:0000256" key="2">
    <source>
        <dbReference type="ARBA" id="ARBA00004334"/>
    </source>
</evidence>
<gene>
    <name evidence="14" type="primary">BnaA04g17540D</name>
    <name evidence="14" type="ORF">GSBRNA2T00043438001</name>
</gene>
<dbReference type="PANTHER" id="PTHR43390">
    <property type="entry name" value="SIGNAL PEPTIDASE I"/>
    <property type="match status" value="1"/>
</dbReference>
<comment type="catalytic activity">
    <reaction evidence="1">
        <text>Cleavage of hydrophobic, N-terminal signal or leader sequences from secreted and periplasmic proteins.</text>
        <dbReference type="EC" id="3.4.21.89"/>
    </reaction>
</comment>
<dbReference type="EC" id="3.4.21.89" evidence="4"/>
<evidence type="ECO:0000259" key="13">
    <source>
        <dbReference type="Pfam" id="PF10502"/>
    </source>
</evidence>
<evidence type="ECO:0000256" key="7">
    <source>
        <dbReference type="ARBA" id="ARBA00022670"/>
    </source>
</evidence>
<dbReference type="Gramene" id="CDY29673">
    <property type="protein sequence ID" value="CDY29673"/>
    <property type="gene ID" value="GSBRNA2T00043438001"/>
</dbReference>
<reference evidence="14 15" key="1">
    <citation type="journal article" date="2014" name="Science">
        <title>Plant genetics. Early allopolyploid evolution in the post-Neolithic Brassica napus oilseed genome.</title>
        <authorList>
            <person name="Chalhoub B."/>
            <person name="Denoeud F."/>
            <person name="Liu S."/>
            <person name="Parkin I.A."/>
            <person name="Tang H."/>
            <person name="Wang X."/>
            <person name="Chiquet J."/>
            <person name="Belcram H."/>
            <person name="Tong C."/>
            <person name="Samans B."/>
            <person name="Correa M."/>
            <person name="Da Silva C."/>
            <person name="Just J."/>
            <person name="Falentin C."/>
            <person name="Koh C.S."/>
            <person name="Le Clainche I."/>
            <person name="Bernard M."/>
            <person name="Bento P."/>
            <person name="Noel B."/>
            <person name="Labadie K."/>
            <person name="Alberti A."/>
            <person name="Charles M."/>
            <person name="Arnaud D."/>
            <person name="Guo H."/>
            <person name="Daviaud C."/>
            <person name="Alamery S."/>
            <person name="Jabbari K."/>
            <person name="Zhao M."/>
            <person name="Edger P.P."/>
            <person name="Chelaifa H."/>
            <person name="Tack D."/>
            <person name="Lassalle G."/>
            <person name="Mestiri I."/>
            <person name="Schnel N."/>
            <person name="Le Paslier M.C."/>
            <person name="Fan G."/>
            <person name="Renault V."/>
            <person name="Bayer P.E."/>
            <person name="Golicz A.A."/>
            <person name="Manoli S."/>
            <person name="Lee T.H."/>
            <person name="Thi V.H."/>
            <person name="Chalabi S."/>
            <person name="Hu Q."/>
            <person name="Fan C."/>
            <person name="Tollenaere R."/>
            <person name="Lu Y."/>
            <person name="Battail C."/>
            <person name="Shen J."/>
            <person name="Sidebottom C.H."/>
            <person name="Wang X."/>
            <person name="Canaguier A."/>
            <person name="Chauveau A."/>
            <person name="Berard A."/>
            <person name="Deniot G."/>
            <person name="Guan M."/>
            <person name="Liu Z."/>
            <person name="Sun F."/>
            <person name="Lim Y.P."/>
            <person name="Lyons E."/>
            <person name="Town C.D."/>
            <person name="Bancroft I."/>
            <person name="Wang X."/>
            <person name="Meng J."/>
            <person name="Ma J."/>
            <person name="Pires J.C."/>
            <person name="King G.J."/>
            <person name="Brunel D."/>
            <person name="Delourme R."/>
            <person name="Renard M."/>
            <person name="Aury J.M."/>
            <person name="Adams K.L."/>
            <person name="Batley J."/>
            <person name="Snowdon R.J."/>
            <person name="Tost J."/>
            <person name="Edwards D."/>
            <person name="Zhou Y."/>
            <person name="Hua W."/>
            <person name="Sharpe A.G."/>
            <person name="Paterson A.H."/>
            <person name="Guan C."/>
            <person name="Wincker P."/>
        </authorList>
    </citation>
    <scope>NUCLEOTIDE SEQUENCE [LARGE SCALE GENOMIC DNA]</scope>
    <source>
        <strain evidence="15">cv. Darmor-bzh</strain>
    </source>
</reference>
<dbReference type="STRING" id="3708.A0A078GYK6"/>
<evidence type="ECO:0000256" key="12">
    <source>
        <dbReference type="SAM" id="MobiDB-lite"/>
    </source>
</evidence>
<dbReference type="GO" id="GO:0009535">
    <property type="term" value="C:chloroplast thylakoid membrane"/>
    <property type="evidence" value="ECO:0000318"/>
    <property type="project" value="GO_Central"/>
</dbReference>
<keyword evidence="15" id="KW-1185">Reference proteome</keyword>
<name>A0A078GYK6_BRANA</name>
<keyword evidence="8" id="KW-0378">Hydrolase</keyword>
<dbReference type="PANTHER" id="PTHR43390:SF16">
    <property type="entry name" value="THYLAKOIDAL PROCESSING PEPTIDASE 1, CHLOROPLASTIC"/>
    <property type="match status" value="1"/>
</dbReference>
<accession>A0A078GYK6</accession>
<dbReference type="PROSITE" id="PS00761">
    <property type="entry name" value="SPASE_I_3"/>
    <property type="match status" value="1"/>
</dbReference>
<dbReference type="InterPro" id="IPR019758">
    <property type="entry name" value="Pept_S26A_signal_pept_1_CS"/>
</dbReference>
<dbReference type="InterPro" id="IPR036286">
    <property type="entry name" value="LexA/Signal_pep-like_sf"/>
</dbReference>
<dbReference type="AlphaFoldDB" id="A0A078GYK6"/>
<dbReference type="GO" id="GO:0006465">
    <property type="term" value="P:signal peptide processing"/>
    <property type="evidence" value="ECO:0000318"/>
    <property type="project" value="GO_Central"/>
</dbReference>
<dbReference type="CDD" id="cd06530">
    <property type="entry name" value="S26_SPase_I"/>
    <property type="match status" value="1"/>
</dbReference>
<evidence type="ECO:0000256" key="4">
    <source>
        <dbReference type="ARBA" id="ARBA00013208"/>
    </source>
</evidence>
<evidence type="ECO:0000256" key="6">
    <source>
        <dbReference type="ARBA" id="ARBA00022640"/>
    </source>
</evidence>
<keyword evidence="5" id="KW-0150">Chloroplast</keyword>
<evidence type="ECO:0000256" key="10">
    <source>
        <dbReference type="ARBA" id="ARBA00023136"/>
    </source>
</evidence>
<dbReference type="FunFam" id="2.10.109.10:FF:000012">
    <property type="entry name" value="Peptidase/ serine-type peptidase"/>
    <property type="match status" value="1"/>
</dbReference>
<keyword evidence="7" id="KW-0645">Protease</keyword>
<evidence type="ECO:0000256" key="9">
    <source>
        <dbReference type="ARBA" id="ARBA00022946"/>
    </source>
</evidence>
<proteinExistence type="inferred from homology"/>
<feature type="active site" evidence="11">
    <location>
        <position position="175"/>
    </location>
</feature>
<dbReference type="PROSITE" id="PS00501">
    <property type="entry name" value="SPASE_I_1"/>
    <property type="match status" value="1"/>
</dbReference>
<keyword evidence="10" id="KW-0472">Membrane</keyword>
<keyword evidence="6" id="KW-0934">Plastid</keyword>
<dbReference type="Proteomes" id="UP000028999">
    <property type="component" value="Unassembled WGS sequence"/>
</dbReference>
<dbReference type="EMBL" id="LK032241">
    <property type="protein sequence ID" value="CDY29673.1"/>
    <property type="molecule type" value="Genomic_DNA"/>
</dbReference>
<dbReference type="SUPFAM" id="SSF51306">
    <property type="entry name" value="LexA/Signal peptidase"/>
    <property type="match status" value="2"/>
</dbReference>
<dbReference type="GO" id="GO:0010027">
    <property type="term" value="P:thylakoid membrane organization"/>
    <property type="evidence" value="ECO:0000318"/>
    <property type="project" value="GO_Central"/>
</dbReference>
<dbReference type="OMA" id="LAYEMKP"/>
<sequence>MAIRITFTYSSYVARNLSSSSAGAIRLGSGGFPRPRFFSSSDLDKSPKTRPGSMYTSIAREVIGEGRRQSPLVMGLISVLKSTSSGPESTLLLKSSSLIPFKWMNRMEIDDVDRGGTAFDEDDDGKEESSGGRSGWVNRLLSMCSEDAKAAFTAVTVSLLFRSALAEPKSIPSASMYPTLDVGDRVMAEKVSVSAAASASATASMRTVVVRFADADAAANYCSFRRLRKLRSRLPQEADFCFISVNHILPASTKRMTQNVDAAAAAGTCGNQTNSPLAKLDGIVSYIFRKPEVSDIVIFKTPPILVEDGCNPNDVYIKRIVASEGDWVEVRGGKLLVNDNVQEEDFVLEPMSYEMETMFVPKGYVFVLGDNRNKSFDSHNWGPLPIENIVGRSVFRYWPPSKVSDTIYHDQAVAKGSVAVS</sequence>
<comment type="subcellular location">
    <subcellularLocation>
        <location evidence="2">Plastid</location>
        <location evidence="2">Chloroplast thylakoid membrane</location>
    </subcellularLocation>
</comment>
<evidence type="ECO:0000256" key="1">
    <source>
        <dbReference type="ARBA" id="ARBA00000677"/>
    </source>
</evidence>
<dbReference type="NCBIfam" id="TIGR02227">
    <property type="entry name" value="sigpep_I_bact"/>
    <property type="match status" value="1"/>
</dbReference>
<protein>
    <recommendedName>
        <fullName evidence="4">signal peptidase I</fullName>
        <ecNumber evidence="4">3.4.21.89</ecNumber>
    </recommendedName>
</protein>
<dbReference type="GO" id="GO:0004252">
    <property type="term" value="F:serine-type endopeptidase activity"/>
    <property type="evidence" value="ECO:0000318"/>
    <property type="project" value="GO_Central"/>
</dbReference>
<feature type="active site" evidence="11">
    <location>
        <position position="318"/>
    </location>
</feature>
<feature type="region of interest" description="Disordered" evidence="12">
    <location>
        <begin position="114"/>
        <end position="133"/>
    </location>
</feature>
<feature type="domain" description="Peptidase S26" evidence="13">
    <location>
        <begin position="148"/>
        <end position="199"/>
    </location>
</feature>
<dbReference type="Pfam" id="PF10502">
    <property type="entry name" value="Peptidase_S26"/>
    <property type="match status" value="2"/>
</dbReference>
<evidence type="ECO:0000256" key="8">
    <source>
        <dbReference type="ARBA" id="ARBA00022801"/>
    </source>
</evidence>
<dbReference type="InterPro" id="IPR000223">
    <property type="entry name" value="Pept_S26A_signal_pept_1"/>
</dbReference>
<evidence type="ECO:0000256" key="11">
    <source>
        <dbReference type="PIRSR" id="PIRSR600223-1"/>
    </source>
</evidence>
<feature type="domain" description="Peptidase S26" evidence="13">
    <location>
        <begin position="284"/>
        <end position="398"/>
    </location>
</feature>